<sequence>MDAYVDRHGHLWTGDKDNPESLWYRDDASTDMGTLSWIELVSFCGPMRKCCSECFMVESWTGHIRHKMDCSQGGTE</sequence>
<dbReference type="EMBL" id="MK919478">
    <property type="protein sequence ID" value="QDH48359.1"/>
    <property type="molecule type" value="Genomic_DNA"/>
</dbReference>
<dbReference type="Proteomes" id="UP000319202">
    <property type="component" value="Segment"/>
</dbReference>
<proteinExistence type="predicted"/>
<evidence type="ECO:0000313" key="1">
    <source>
        <dbReference type="EMBL" id="QDH48359.1"/>
    </source>
</evidence>
<accession>A0A514A510</accession>
<organism evidence="1 2">
    <name type="scientific">Gordonia phage Ziko</name>
    <dbReference type="NCBI Taxonomy" id="2591193"/>
    <lineage>
        <taxon>Viruses</taxon>
        <taxon>Duplodnaviria</taxon>
        <taxon>Heunggongvirae</taxon>
        <taxon>Uroviricota</taxon>
        <taxon>Caudoviricetes</taxon>
        <taxon>Ronaldovirus</taxon>
        <taxon>Ronaldovirus ronaldo</taxon>
    </lineage>
</organism>
<name>A0A514A510_9CAUD</name>
<reference evidence="1 2" key="1">
    <citation type="submission" date="2019-05" db="EMBL/GenBank/DDBJ databases">
        <authorList>
            <person name="Hammer B.W."/>
            <person name="Bultman M.N."/>
            <person name="Callewaert L."/>
            <person name="Holmes X.D."/>
            <person name="Kurz K.E."/>
            <person name="Mukundan A."/>
            <person name="Rutledge M.R."/>
            <person name="Saini P."/>
            <person name="Searly J."/>
            <person name="Butela K.A."/>
            <person name="Garlena R.A."/>
            <person name="Russell D.A."/>
            <person name="Pope W.H."/>
            <person name="Jacobs-Sera D."/>
            <person name="Hatfull G.F."/>
        </authorList>
    </citation>
    <scope>NUCLEOTIDE SEQUENCE [LARGE SCALE GENOMIC DNA]</scope>
</reference>
<protein>
    <submittedName>
        <fullName evidence="1">Uncharacterized protein</fullName>
    </submittedName>
</protein>
<evidence type="ECO:0000313" key="2">
    <source>
        <dbReference type="Proteomes" id="UP000319202"/>
    </source>
</evidence>
<gene>
    <name evidence="1" type="primary">20</name>
    <name evidence="1" type="ORF">SEA_ZIKO_20</name>
</gene>